<dbReference type="GO" id="GO:0005886">
    <property type="term" value="C:plasma membrane"/>
    <property type="evidence" value="ECO:0007669"/>
    <property type="project" value="UniProtKB-SubCell"/>
</dbReference>
<dbReference type="SUPFAM" id="SSF103473">
    <property type="entry name" value="MFS general substrate transporter"/>
    <property type="match status" value="1"/>
</dbReference>
<keyword evidence="5 7" id="KW-1133">Transmembrane helix</keyword>
<dbReference type="Proteomes" id="UP000030787">
    <property type="component" value="Chromosome"/>
</dbReference>
<feature type="transmembrane region" description="Helical" evidence="7">
    <location>
        <begin position="51"/>
        <end position="69"/>
    </location>
</feature>
<keyword evidence="6 7" id="KW-0472">Membrane</keyword>
<feature type="transmembrane region" description="Helical" evidence="7">
    <location>
        <begin position="309"/>
        <end position="327"/>
    </location>
</feature>
<dbReference type="InterPro" id="IPR036259">
    <property type="entry name" value="MFS_trans_sf"/>
</dbReference>
<dbReference type="InterPro" id="IPR020846">
    <property type="entry name" value="MFS_dom"/>
</dbReference>
<dbReference type="PROSITE" id="PS00216">
    <property type="entry name" value="SUGAR_TRANSPORT_1"/>
    <property type="match status" value="1"/>
</dbReference>
<keyword evidence="10" id="KW-1185">Reference proteome</keyword>
<gene>
    <name evidence="9" type="primary">mdtD2</name>
    <name evidence="9" type="ORF">Mpt1_c03480</name>
</gene>
<dbReference type="AlphaFoldDB" id="A0A0A7LAZ2"/>
<feature type="transmembrane region" description="Helical" evidence="7">
    <location>
        <begin position="272"/>
        <end position="297"/>
    </location>
</feature>
<dbReference type="InterPro" id="IPR005829">
    <property type="entry name" value="Sugar_transporter_CS"/>
</dbReference>
<evidence type="ECO:0000256" key="5">
    <source>
        <dbReference type="ARBA" id="ARBA00022989"/>
    </source>
</evidence>
<evidence type="ECO:0000256" key="3">
    <source>
        <dbReference type="ARBA" id="ARBA00022475"/>
    </source>
</evidence>
<dbReference type="Pfam" id="PF07690">
    <property type="entry name" value="MFS_1"/>
    <property type="match status" value="1"/>
</dbReference>
<feature type="domain" description="Major facilitator superfamily (MFS) profile" evidence="8">
    <location>
        <begin position="15"/>
        <end position="476"/>
    </location>
</feature>
<keyword evidence="2" id="KW-0813">Transport</keyword>
<comment type="subcellular location">
    <subcellularLocation>
        <location evidence="1">Cell membrane</location>
        <topology evidence="1">Multi-pass membrane protein</topology>
    </subcellularLocation>
</comment>
<evidence type="ECO:0000256" key="6">
    <source>
        <dbReference type="ARBA" id="ARBA00023136"/>
    </source>
</evidence>
<proteinExistence type="predicted"/>
<keyword evidence="4 7" id="KW-0812">Transmembrane</keyword>
<dbReference type="GeneID" id="24818019"/>
<feature type="transmembrane region" description="Helical" evidence="7">
    <location>
        <begin position="235"/>
        <end position="252"/>
    </location>
</feature>
<dbReference type="PROSITE" id="PS50850">
    <property type="entry name" value="MFS"/>
    <property type="match status" value="1"/>
</dbReference>
<feature type="transmembrane region" description="Helical" evidence="7">
    <location>
        <begin position="12"/>
        <end position="31"/>
    </location>
</feature>
<dbReference type="PANTHER" id="PTHR42718:SF46">
    <property type="entry name" value="BLR6921 PROTEIN"/>
    <property type="match status" value="1"/>
</dbReference>
<dbReference type="KEGG" id="mear:Mpt1_c03480"/>
<dbReference type="Gene3D" id="1.20.1720.10">
    <property type="entry name" value="Multidrug resistance protein D"/>
    <property type="match status" value="1"/>
</dbReference>
<dbReference type="GO" id="GO:0022857">
    <property type="term" value="F:transmembrane transporter activity"/>
    <property type="evidence" value="ECO:0007669"/>
    <property type="project" value="InterPro"/>
</dbReference>
<organism evidence="9 10">
    <name type="scientific">Candidatus Methanoplasma termitum</name>
    <dbReference type="NCBI Taxonomy" id="1577791"/>
    <lineage>
        <taxon>Archaea</taxon>
        <taxon>Methanobacteriati</taxon>
        <taxon>Thermoplasmatota</taxon>
        <taxon>Thermoplasmata</taxon>
        <taxon>Methanomassiliicoccales</taxon>
        <taxon>Methanomassiliicoccaceae</taxon>
        <taxon>Candidatus Methanoplasma</taxon>
    </lineage>
</organism>
<dbReference type="EMBL" id="CP010070">
    <property type="protein sequence ID" value="AIZ56244.1"/>
    <property type="molecule type" value="Genomic_DNA"/>
</dbReference>
<evidence type="ECO:0000256" key="1">
    <source>
        <dbReference type="ARBA" id="ARBA00004651"/>
    </source>
</evidence>
<feature type="transmembrane region" description="Helical" evidence="7">
    <location>
        <begin position="364"/>
        <end position="383"/>
    </location>
</feature>
<feature type="transmembrane region" description="Helical" evidence="7">
    <location>
        <begin position="205"/>
        <end position="223"/>
    </location>
</feature>
<feature type="transmembrane region" description="Helical" evidence="7">
    <location>
        <begin position="164"/>
        <end position="185"/>
    </location>
</feature>
<feature type="transmembrane region" description="Helical" evidence="7">
    <location>
        <begin position="106"/>
        <end position="127"/>
    </location>
</feature>
<dbReference type="HOGENOM" id="CLU_000960_28_3_2"/>
<evidence type="ECO:0000313" key="9">
    <source>
        <dbReference type="EMBL" id="AIZ56244.1"/>
    </source>
</evidence>
<keyword evidence="3" id="KW-1003">Cell membrane</keyword>
<evidence type="ECO:0000256" key="7">
    <source>
        <dbReference type="SAM" id="Phobius"/>
    </source>
</evidence>
<feature type="transmembrane region" description="Helical" evidence="7">
    <location>
        <begin position="448"/>
        <end position="470"/>
    </location>
</feature>
<dbReference type="CDD" id="cd17321">
    <property type="entry name" value="MFS_MMR_MDR_like"/>
    <property type="match status" value="1"/>
</dbReference>
<dbReference type="PANTHER" id="PTHR42718">
    <property type="entry name" value="MAJOR FACILITATOR SUPERFAMILY MULTIDRUG TRANSPORTER MFSC"/>
    <property type="match status" value="1"/>
</dbReference>
<feature type="transmembrane region" description="Helical" evidence="7">
    <location>
        <begin position="81"/>
        <end position="100"/>
    </location>
</feature>
<accession>A0A0A7LAZ2</accession>
<feature type="transmembrane region" description="Helical" evidence="7">
    <location>
        <begin position="339"/>
        <end position="358"/>
    </location>
</feature>
<dbReference type="STRING" id="1577791.Mpt1_c03480"/>
<feature type="transmembrane region" description="Helical" evidence="7">
    <location>
        <begin position="404"/>
        <end position="428"/>
    </location>
</feature>
<sequence>MTSYARSISIEMKTILVACCVGVFIMPLMSTMMNLALEGIGHSFGVGPADLALVNTTFIIGSVVAMVPLARASDIIGRKKVFIIGIIVTAICSVIAAFSPTFFTLLAMRFGMGVGSATIELASIAMLTEVFPLERRGWAIGMQVTCVYAGIALGPVFGGTITEFIGWRAIFFFVLPLALISLTFISKFKRDLISHKGASMDYRGALLFSAAIMITMMGVINLPPLLSGETGPSSLLAPVLVIIGAIMAVYFVRSTKRSESPVLDFNLFKYKVFLRSCIAAFMNYASSFSVSFFLALYLQSIGALTPMQAGLVISIQPAIQVLLTLRSGSKSDNIKDKRILPTAGMILTSLGVLMIMFFGITINLWLVCGALVVLGIGYGIFSAPNTNTIMSSVPPKNRGAASGMVALVRQLGMITSMTVAMCAISLLIGSVNTPITPETPELFGSFISVLQLAFGICFAMCIVGTIASWFRGKNPEGISEFQ</sequence>
<evidence type="ECO:0000256" key="4">
    <source>
        <dbReference type="ARBA" id="ARBA00022692"/>
    </source>
</evidence>
<protein>
    <submittedName>
        <fullName evidence="9">MdtD2 protein</fullName>
    </submittedName>
</protein>
<evidence type="ECO:0000313" key="10">
    <source>
        <dbReference type="Proteomes" id="UP000030787"/>
    </source>
</evidence>
<dbReference type="PRINTS" id="PR01036">
    <property type="entry name" value="TCRTETB"/>
</dbReference>
<reference evidence="9 10" key="1">
    <citation type="journal article" date="2014" name="Appl. Environ. Microbiol.">
        <title>Comparative Genome Analysis of 'Candidatus Methanoplasma termitum' Indicates a New Mode of Energy Metabolism in the Seventh Order of Methanogens.</title>
        <authorList>
            <person name="Lang K."/>
            <person name="Schuldes J."/>
            <person name="Klingl A."/>
            <person name="Poehlein A."/>
            <person name="Daniel R."/>
            <person name="Brune A."/>
        </authorList>
    </citation>
    <scope>NUCLEOTIDE SEQUENCE [LARGE SCALE GENOMIC DNA]</scope>
    <source>
        <strain evidence="10">Mpt1</strain>
    </source>
</reference>
<evidence type="ECO:0000259" key="8">
    <source>
        <dbReference type="PROSITE" id="PS50850"/>
    </source>
</evidence>
<dbReference type="InterPro" id="IPR011701">
    <property type="entry name" value="MFS"/>
</dbReference>
<dbReference type="RefSeq" id="WP_048113637.1">
    <property type="nucleotide sequence ID" value="NZ_CP010070.1"/>
</dbReference>
<dbReference type="Gene3D" id="1.20.1250.20">
    <property type="entry name" value="MFS general substrate transporter like domains"/>
    <property type="match status" value="1"/>
</dbReference>
<evidence type="ECO:0000256" key="2">
    <source>
        <dbReference type="ARBA" id="ARBA00022448"/>
    </source>
</evidence>
<name>A0A0A7LAZ2_9ARCH</name>
<feature type="transmembrane region" description="Helical" evidence="7">
    <location>
        <begin position="139"/>
        <end position="158"/>
    </location>
</feature>